<reference evidence="1" key="2">
    <citation type="submission" date="2021-02" db="EMBL/GenBank/DDBJ databases">
        <authorList>
            <person name="Kimball J.A."/>
            <person name="Haas M.W."/>
            <person name="Macchietto M."/>
            <person name="Kono T."/>
            <person name="Duquette J."/>
            <person name="Shao M."/>
        </authorList>
    </citation>
    <scope>NUCLEOTIDE SEQUENCE</scope>
    <source>
        <tissue evidence="1">Fresh leaf tissue</tissue>
    </source>
</reference>
<organism evidence="1 2">
    <name type="scientific">Zizania palustris</name>
    <name type="common">Northern wild rice</name>
    <dbReference type="NCBI Taxonomy" id="103762"/>
    <lineage>
        <taxon>Eukaryota</taxon>
        <taxon>Viridiplantae</taxon>
        <taxon>Streptophyta</taxon>
        <taxon>Embryophyta</taxon>
        <taxon>Tracheophyta</taxon>
        <taxon>Spermatophyta</taxon>
        <taxon>Magnoliopsida</taxon>
        <taxon>Liliopsida</taxon>
        <taxon>Poales</taxon>
        <taxon>Poaceae</taxon>
        <taxon>BOP clade</taxon>
        <taxon>Oryzoideae</taxon>
        <taxon>Oryzeae</taxon>
        <taxon>Zizaniinae</taxon>
        <taxon>Zizania</taxon>
    </lineage>
</organism>
<proteinExistence type="predicted"/>
<gene>
    <name evidence="1" type="ORF">GUJ93_ZPchr0003g16650</name>
</gene>
<evidence type="ECO:0000313" key="1">
    <source>
        <dbReference type="EMBL" id="KAG8062969.1"/>
    </source>
</evidence>
<comment type="caution">
    <text evidence="1">The sequence shown here is derived from an EMBL/GenBank/DDBJ whole genome shotgun (WGS) entry which is preliminary data.</text>
</comment>
<reference evidence="1" key="1">
    <citation type="journal article" date="2021" name="bioRxiv">
        <title>Whole Genome Assembly and Annotation of Northern Wild Rice, Zizania palustris L., Supports a Whole Genome Duplication in the Zizania Genus.</title>
        <authorList>
            <person name="Haas M."/>
            <person name="Kono T."/>
            <person name="Macchietto M."/>
            <person name="Millas R."/>
            <person name="McGilp L."/>
            <person name="Shao M."/>
            <person name="Duquette J."/>
            <person name="Hirsch C.N."/>
            <person name="Kimball J."/>
        </authorList>
    </citation>
    <scope>NUCLEOTIDE SEQUENCE</scope>
    <source>
        <tissue evidence="1">Fresh leaf tissue</tissue>
    </source>
</reference>
<sequence length="114" mass="12162">MSSSEATRSGKVIEDALHALMKRLDAIEFKLQLIQPLEERVAALEVLVQTTSHLSNPAASIDQGIHPHAIPGVGANTGIARAMMMTRTRARISCRLPTSSSSQSLMALATPFPG</sequence>
<dbReference type="EMBL" id="JAAALK010000286">
    <property type="protein sequence ID" value="KAG8062969.1"/>
    <property type="molecule type" value="Genomic_DNA"/>
</dbReference>
<keyword evidence="2" id="KW-1185">Reference proteome</keyword>
<dbReference type="AlphaFoldDB" id="A0A8J5SC47"/>
<name>A0A8J5SC47_ZIZPA</name>
<dbReference type="Proteomes" id="UP000729402">
    <property type="component" value="Unassembled WGS sequence"/>
</dbReference>
<protein>
    <submittedName>
        <fullName evidence="1">Uncharacterized protein</fullName>
    </submittedName>
</protein>
<accession>A0A8J5SC47</accession>
<evidence type="ECO:0000313" key="2">
    <source>
        <dbReference type="Proteomes" id="UP000729402"/>
    </source>
</evidence>